<organism evidence="5 6">
    <name type="scientific">Plantibacter flavus</name>
    <dbReference type="NCBI Taxonomy" id="150123"/>
    <lineage>
        <taxon>Bacteria</taxon>
        <taxon>Bacillati</taxon>
        <taxon>Actinomycetota</taxon>
        <taxon>Actinomycetes</taxon>
        <taxon>Micrococcales</taxon>
        <taxon>Microbacteriaceae</taxon>
        <taxon>Plantibacter</taxon>
    </lineage>
</organism>
<dbReference type="Gene3D" id="3.40.50.720">
    <property type="entry name" value="NAD(P)-binding Rossmann-like Domain"/>
    <property type="match status" value="1"/>
</dbReference>
<dbReference type="AlphaFoldDB" id="A0A3N2C7K8"/>
<accession>A0A3N2C7K8</accession>
<protein>
    <submittedName>
        <fullName evidence="5">NAD(P)-dependent dehydrogenase (Short-subunit alcohol dehydrogenase family)</fullName>
    </submittedName>
</protein>
<keyword evidence="6" id="KW-1185">Reference proteome</keyword>
<dbReference type="SUPFAM" id="SSF51735">
    <property type="entry name" value="NAD(P)-binding Rossmann-fold domains"/>
    <property type="match status" value="1"/>
</dbReference>
<reference evidence="5 6" key="1">
    <citation type="submission" date="2018-11" db="EMBL/GenBank/DDBJ databases">
        <title>Sequencing the genomes of 1000 actinobacteria strains.</title>
        <authorList>
            <person name="Klenk H.-P."/>
        </authorList>
    </citation>
    <scope>NUCLEOTIDE SEQUENCE [LARGE SCALE GENOMIC DNA]</scope>
    <source>
        <strain evidence="5 6">DSM 14012</strain>
    </source>
</reference>
<dbReference type="InterPro" id="IPR057326">
    <property type="entry name" value="KR_dom"/>
</dbReference>
<keyword evidence="2" id="KW-0560">Oxidoreductase</keyword>
<dbReference type="GO" id="GO:0016491">
    <property type="term" value="F:oxidoreductase activity"/>
    <property type="evidence" value="ECO:0007669"/>
    <property type="project" value="UniProtKB-KW"/>
</dbReference>
<comment type="similarity">
    <text evidence="1">Belongs to the short-chain dehydrogenases/reductases (SDR) family.</text>
</comment>
<evidence type="ECO:0000313" key="6">
    <source>
        <dbReference type="Proteomes" id="UP000266915"/>
    </source>
</evidence>
<evidence type="ECO:0000259" key="4">
    <source>
        <dbReference type="SMART" id="SM00822"/>
    </source>
</evidence>
<dbReference type="PANTHER" id="PTHR24321:SF8">
    <property type="entry name" value="ESTRADIOL 17-BETA-DEHYDROGENASE 8-RELATED"/>
    <property type="match status" value="1"/>
</dbReference>
<dbReference type="CDD" id="cd05233">
    <property type="entry name" value="SDR_c"/>
    <property type="match status" value="1"/>
</dbReference>
<keyword evidence="3" id="KW-0520">NAD</keyword>
<comment type="caution">
    <text evidence="5">The sequence shown here is derived from an EMBL/GenBank/DDBJ whole genome shotgun (WGS) entry which is preliminary data.</text>
</comment>
<sequence length="260" mass="26328">MTTAANTPPQQPLLAGKVVLVIGASAGIGADAARVFAEHGAAVMLVARTEGPLRAVTDELVANGFDAASTTGDISVGADVARIVDATVERFGRLDGAFNNAALTQAGRLDEVTEDDFDRILAVNVKGVWLCMREELRIMRAAGAGSIVNVSSIGGLRGSSGMGAYQATKHAVIGLTRTAAHDNGPLGIRVNALAPGPTETPMLDQTRAAIPGGVEARIAATPLRKAGTGAEVGEAAAWLLSDLASHTSGVVLPVDGGFSA</sequence>
<gene>
    <name evidence="5" type="ORF">EDD42_3558</name>
</gene>
<dbReference type="PANTHER" id="PTHR24321">
    <property type="entry name" value="DEHYDROGENASES, SHORT CHAIN"/>
    <property type="match status" value="1"/>
</dbReference>
<evidence type="ECO:0000313" key="5">
    <source>
        <dbReference type="EMBL" id="ROR83447.1"/>
    </source>
</evidence>
<evidence type="ECO:0000256" key="2">
    <source>
        <dbReference type="ARBA" id="ARBA00023002"/>
    </source>
</evidence>
<dbReference type="PRINTS" id="PR00081">
    <property type="entry name" value="GDHRDH"/>
</dbReference>
<dbReference type="FunFam" id="3.40.50.720:FF:000084">
    <property type="entry name" value="Short-chain dehydrogenase reductase"/>
    <property type="match status" value="1"/>
</dbReference>
<evidence type="ECO:0000256" key="1">
    <source>
        <dbReference type="ARBA" id="ARBA00006484"/>
    </source>
</evidence>
<dbReference type="InterPro" id="IPR002347">
    <property type="entry name" value="SDR_fam"/>
</dbReference>
<dbReference type="EMBL" id="RKHL01000001">
    <property type="protein sequence ID" value="ROR83447.1"/>
    <property type="molecule type" value="Genomic_DNA"/>
</dbReference>
<dbReference type="Pfam" id="PF13561">
    <property type="entry name" value="adh_short_C2"/>
    <property type="match status" value="1"/>
</dbReference>
<name>A0A3N2C7K8_9MICO</name>
<feature type="domain" description="Ketoreductase" evidence="4">
    <location>
        <begin position="17"/>
        <end position="196"/>
    </location>
</feature>
<dbReference type="InterPro" id="IPR036291">
    <property type="entry name" value="NAD(P)-bd_dom_sf"/>
</dbReference>
<dbReference type="RefSeq" id="WP_085511712.1">
    <property type="nucleotide sequence ID" value="NZ_FXAP01000002.1"/>
</dbReference>
<evidence type="ECO:0000256" key="3">
    <source>
        <dbReference type="ARBA" id="ARBA00023027"/>
    </source>
</evidence>
<dbReference type="PRINTS" id="PR00080">
    <property type="entry name" value="SDRFAMILY"/>
</dbReference>
<dbReference type="Proteomes" id="UP000266915">
    <property type="component" value="Unassembled WGS sequence"/>
</dbReference>
<proteinExistence type="inferred from homology"/>
<dbReference type="SMART" id="SM00822">
    <property type="entry name" value="PKS_KR"/>
    <property type="match status" value="1"/>
</dbReference>